<dbReference type="InterPro" id="IPR011834">
    <property type="entry name" value="Agluc_phsphrylas"/>
</dbReference>
<dbReference type="RefSeq" id="WP_014586486.1">
    <property type="nucleotide sequence ID" value="NC_017527.1"/>
</dbReference>
<protein>
    <submittedName>
        <fullName evidence="2">Glycogen phosphorylase</fullName>
    </submittedName>
</protein>
<dbReference type="InterPro" id="IPR000811">
    <property type="entry name" value="Glyco_trans_35"/>
</dbReference>
<evidence type="ECO:0000313" key="3">
    <source>
        <dbReference type="Proteomes" id="UP000005877"/>
    </source>
</evidence>
<name>G7WLJ8_METH6</name>
<sequence length="560" mass="62789">MNEKGDFKGALRGESIAYFSMEIGLDERIPTYAGGLGTLAGDTVRSSADLGIPLVAVTLASRKGSFRQELDEIGRQIEHPAEWDPSELCDLLPERAMVRVRGRPVAVAAWEQILKSPTGGSVPVLFLDTNLVENSPEDRGITDVLYGGDDRYRLKQEIVLGVGGMRILEALGFSIRKYHMNEGHSSLLALELLERSGGDPEGVRKRCVFTTHTPVQAGHDQFSYEIVREILGGGAIEMLRRFGGRDRLNMTLFALNLSMYVNGVAKRHRETSRSMFPGYEIHSVTNGVHSHSWTCPSFRELYDRYLPGWANEPEMLVKVGIVPDEKIVEAHAAAKGELIDYVNRSTGAAMDPEVLTLGFARRSTEYKRPTLLFSDLDRLRRISSRGEVQVVMAGKAHPRDLQGKRLIEEIFRVARALKGDIEVAYLANYDMILASKMISGVDVWLNTPLRPLEASGTSGMKAAHNGVINFSVLDGWWIEGWIEGVTGWSIGPGPEEDLPPEEGRRKDTEDLYSKLEYIIAPTFYHRKDDWVRMMNNSIGMLAYYFNSHRMMRRYVTEAYL</sequence>
<evidence type="ECO:0000256" key="1">
    <source>
        <dbReference type="ARBA" id="ARBA00006047"/>
    </source>
</evidence>
<dbReference type="AlphaFoldDB" id="G7WLJ8"/>
<dbReference type="GO" id="GO:0030170">
    <property type="term" value="F:pyridoxal phosphate binding"/>
    <property type="evidence" value="ECO:0007669"/>
    <property type="project" value="InterPro"/>
</dbReference>
<dbReference type="GO" id="GO:0008184">
    <property type="term" value="F:glycogen phosphorylase activity"/>
    <property type="evidence" value="ECO:0007669"/>
    <property type="project" value="InterPro"/>
</dbReference>
<dbReference type="Proteomes" id="UP000005877">
    <property type="component" value="Chromosome"/>
</dbReference>
<dbReference type="SUPFAM" id="SSF53756">
    <property type="entry name" value="UDP-Glycosyltransferase/glycogen phosphorylase"/>
    <property type="match status" value="1"/>
</dbReference>
<accession>G7WLJ8</accession>
<dbReference type="NCBIfam" id="TIGR02094">
    <property type="entry name" value="more_P_ylases"/>
    <property type="match status" value="1"/>
</dbReference>
<dbReference type="GeneID" id="12510099"/>
<dbReference type="InterPro" id="IPR052182">
    <property type="entry name" value="Glycogen/Maltodextrin_Phosph"/>
</dbReference>
<dbReference type="HOGENOM" id="CLU_015112_1_0_2"/>
<gene>
    <name evidence="2" type="ordered locus">Mhar_0930</name>
</gene>
<dbReference type="EMBL" id="CP003117">
    <property type="protein sequence ID" value="AET64301.1"/>
    <property type="molecule type" value="Genomic_DNA"/>
</dbReference>
<dbReference type="PATRIC" id="fig|1110509.7.peg.1043"/>
<reference evidence="2 3" key="1">
    <citation type="journal article" date="2012" name="PLoS ONE">
        <title>The genome characteristics and predicted function of methyl-group oxidation pathway in the obligate aceticlastic methanogens, Methanosaeta spp.</title>
        <authorList>
            <person name="Zhu J."/>
            <person name="Zheng H."/>
            <person name="Ai G."/>
            <person name="Zhang G."/>
            <person name="Liu D."/>
            <person name="Liu X."/>
            <person name="Dong X."/>
        </authorList>
    </citation>
    <scope>NUCLEOTIDE SEQUENCE [LARGE SCALE GENOMIC DNA]</scope>
    <source>
        <strain evidence="2 3">6Ac</strain>
    </source>
</reference>
<proteinExistence type="inferred from homology"/>
<comment type="similarity">
    <text evidence="1">Belongs to the glycogen phosphorylase family.</text>
</comment>
<evidence type="ECO:0000313" key="2">
    <source>
        <dbReference type="EMBL" id="AET64301.1"/>
    </source>
</evidence>
<dbReference type="Pfam" id="PF00343">
    <property type="entry name" value="Phosphorylase"/>
    <property type="match status" value="1"/>
</dbReference>
<organism evidence="2 3">
    <name type="scientific">Methanothrix harundinacea (strain 6Ac)</name>
    <name type="common">Methanosaeta harundinacea</name>
    <dbReference type="NCBI Taxonomy" id="1110509"/>
    <lineage>
        <taxon>Archaea</taxon>
        <taxon>Methanobacteriati</taxon>
        <taxon>Methanobacteriota</taxon>
        <taxon>Stenosarchaea group</taxon>
        <taxon>Methanomicrobia</taxon>
        <taxon>Methanotrichales</taxon>
        <taxon>Methanotrichaceae</taxon>
        <taxon>Methanothrix</taxon>
    </lineage>
</organism>
<dbReference type="STRING" id="1110509.Mhar_0930"/>
<dbReference type="GO" id="GO:0005975">
    <property type="term" value="P:carbohydrate metabolic process"/>
    <property type="evidence" value="ECO:0007669"/>
    <property type="project" value="InterPro"/>
</dbReference>
<dbReference type="PANTHER" id="PTHR42655">
    <property type="entry name" value="GLYCOGEN PHOSPHORYLASE"/>
    <property type="match status" value="1"/>
</dbReference>
<dbReference type="PANTHER" id="PTHR42655:SF1">
    <property type="entry name" value="GLYCOGEN PHOSPHORYLASE"/>
    <property type="match status" value="1"/>
</dbReference>
<keyword evidence="3" id="KW-1185">Reference proteome</keyword>
<dbReference type="Gene3D" id="3.40.50.2000">
    <property type="entry name" value="Glycogen Phosphorylase B"/>
    <property type="match status" value="3"/>
</dbReference>
<dbReference type="KEGG" id="mhi:Mhar_0930"/>